<name>A0A426VD75_9BURK</name>
<dbReference type="EMBL" id="RSED01000005">
    <property type="protein sequence ID" value="RRS04819.1"/>
    <property type="molecule type" value="Genomic_DNA"/>
</dbReference>
<organism evidence="3 4">
    <name type="scientific">Aquabacterium soli</name>
    <dbReference type="NCBI Taxonomy" id="2493092"/>
    <lineage>
        <taxon>Bacteria</taxon>
        <taxon>Pseudomonadati</taxon>
        <taxon>Pseudomonadota</taxon>
        <taxon>Betaproteobacteria</taxon>
        <taxon>Burkholderiales</taxon>
        <taxon>Aquabacterium</taxon>
    </lineage>
</organism>
<gene>
    <name evidence="3" type="ORF">EIP75_07475</name>
</gene>
<dbReference type="RefSeq" id="WP_125242637.1">
    <property type="nucleotide sequence ID" value="NZ_RSED01000005.1"/>
</dbReference>
<dbReference type="AlphaFoldDB" id="A0A426VD75"/>
<dbReference type="Pfam" id="PF09995">
    <property type="entry name" value="MPAB_Lcp_cat"/>
    <property type="match status" value="1"/>
</dbReference>
<evidence type="ECO:0000259" key="2">
    <source>
        <dbReference type="Pfam" id="PF09995"/>
    </source>
</evidence>
<reference evidence="3 4" key="1">
    <citation type="submission" date="2018-12" db="EMBL/GenBank/DDBJ databases">
        <title>The whole draft genome of Aquabacterium sp. SJQ9.</title>
        <authorList>
            <person name="Sun L."/>
            <person name="Gao X."/>
            <person name="Chen W."/>
            <person name="Huang K."/>
        </authorList>
    </citation>
    <scope>NUCLEOTIDE SEQUENCE [LARGE SCALE GENOMIC DNA]</scope>
    <source>
        <strain evidence="3 4">SJQ9</strain>
    </source>
</reference>
<evidence type="ECO:0000256" key="1">
    <source>
        <dbReference type="SAM" id="MobiDB-lite"/>
    </source>
</evidence>
<sequence>MSALPSSTLLQPPSRHGADPAIGRRMARGVRLLIRRDPEATPAQWDALGAALRQGDPPADALVEWLHQVGMTAGRPLLERAIEQGVDGMPDSPAPLVAFIRHVETRPAWVDPAKLRDGARYIHSTGRFGMLVLRDAGLMAGYQAGAINQALVMTGALQRGAQRRVAETTSWWVDATAEGGMERFSPGFKTTLRVRVMHAIVRRSLSGRVAWDHDALGLPINQVDMQATYLGFSAVHLMALRVSGVVTTRRDAQGMMHLWRYIGWVMGVDESLLTEDEHESRVLIYQNIVSQAPPDETSQALGRSLMDEPLARHYRWLPGLQGRFNRARHLSVARLFVGSEGMASLGLPPTLPWYPVLTLLPRLAWHGAMRLLPGGQDLLVRLGRQRQVSYLPVLFGGHQPGVASPEAVARSSHP</sequence>
<evidence type="ECO:0000313" key="4">
    <source>
        <dbReference type="Proteomes" id="UP000269265"/>
    </source>
</evidence>
<protein>
    <submittedName>
        <fullName evidence="3">DUF2236 domain-containing protein</fullName>
    </submittedName>
</protein>
<dbReference type="PANTHER" id="PTHR37539:SF1">
    <property type="entry name" value="ER-BOUND OXYGENASE MPAB_MPAB'_RUBBER OXYGENASE CATALYTIC DOMAIN-CONTAINING PROTEIN"/>
    <property type="match status" value="1"/>
</dbReference>
<comment type="caution">
    <text evidence="3">The sequence shown here is derived from an EMBL/GenBank/DDBJ whole genome shotgun (WGS) entry which is preliminary data.</text>
</comment>
<accession>A0A426VD75</accession>
<dbReference type="InterPro" id="IPR037473">
    <property type="entry name" value="Lcp-like"/>
</dbReference>
<proteinExistence type="predicted"/>
<dbReference type="PANTHER" id="PTHR37539">
    <property type="entry name" value="SECRETED PROTEIN-RELATED"/>
    <property type="match status" value="1"/>
</dbReference>
<dbReference type="Proteomes" id="UP000269265">
    <property type="component" value="Unassembled WGS sequence"/>
</dbReference>
<feature type="compositionally biased region" description="Polar residues" evidence="1">
    <location>
        <begin position="1"/>
        <end position="11"/>
    </location>
</feature>
<feature type="region of interest" description="Disordered" evidence="1">
    <location>
        <begin position="1"/>
        <end position="22"/>
    </location>
</feature>
<feature type="domain" description="ER-bound oxygenase mpaB/mpaB'/Rubber oxygenase catalytic" evidence="2">
    <location>
        <begin position="136"/>
        <end position="350"/>
    </location>
</feature>
<dbReference type="GO" id="GO:0016491">
    <property type="term" value="F:oxidoreductase activity"/>
    <property type="evidence" value="ECO:0007669"/>
    <property type="project" value="InterPro"/>
</dbReference>
<keyword evidence="4" id="KW-1185">Reference proteome</keyword>
<dbReference type="InterPro" id="IPR018713">
    <property type="entry name" value="MPAB/Lcp_cat_dom"/>
</dbReference>
<evidence type="ECO:0000313" key="3">
    <source>
        <dbReference type="EMBL" id="RRS04819.1"/>
    </source>
</evidence>
<dbReference type="OrthoDB" id="6072815at2"/>